<dbReference type="OrthoDB" id="2521990at2759"/>
<dbReference type="Proteomes" id="UP000321518">
    <property type="component" value="Unassembled WGS sequence"/>
</dbReference>
<gene>
    <name evidence="1" type="ORF">Rt10032_c10g4153</name>
</gene>
<protein>
    <submittedName>
        <fullName evidence="1">Uncharacterized protein</fullName>
    </submittedName>
</protein>
<name>A0A511KJV0_RHOTO</name>
<accession>A0A511KJV0</accession>
<comment type="caution">
    <text evidence="1">The sequence shown here is derived from an EMBL/GenBank/DDBJ whole genome shotgun (WGS) entry which is preliminary data.</text>
</comment>
<reference evidence="1 2" key="1">
    <citation type="submission" date="2019-07" db="EMBL/GenBank/DDBJ databases">
        <title>Rhodotorula toruloides NBRC10032 genome sequencing.</title>
        <authorList>
            <person name="Shida Y."/>
            <person name="Takaku H."/>
            <person name="Ogasawara W."/>
            <person name="Mori K."/>
        </authorList>
    </citation>
    <scope>NUCLEOTIDE SEQUENCE [LARGE SCALE GENOMIC DNA]</scope>
    <source>
        <strain evidence="1 2">NBRC10032</strain>
    </source>
</reference>
<dbReference type="AlphaFoldDB" id="A0A511KJV0"/>
<organism evidence="1 2">
    <name type="scientific">Rhodotorula toruloides</name>
    <name type="common">Yeast</name>
    <name type="synonym">Rhodosporidium toruloides</name>
    <dbReference type="NCBI Taxonomy" id="5286"/>
    <lineage>
        <taxon>Eukaryota</taxon>
        <taxon>Fungi</taxon>
        <taxon>Dikarya</taxon>
        <taxon>Basidiomycota</taxon>
        <taxon>Pucciniomycotina</taxon>
        <taxon>Microbotryomycetes</taxon>
        <taxon>Sporidiobolales</taxon>
        <taxon>Sporidiobolaceae</taxon>
        <taxon>Rhodotorula</taxon>
    </lineage>
</organism>
<sequence length="192" mass="21993">MDSFDSNGIPKLVLRKKPDGDFFRNHHQLGCAVGLPYFDDGLLAHLLDVLETVRWMYDDEKMDIEAVHYLLKYAPLPLQYLIRGFAYAISLREGVVAAKATLTSHLQSRVLLSRHQSAAVVLLDWLKGPRTPHRRSVLFTRSDGSPRFEADGQEPWAWFFDKVARGYPYDAGVLDTWEQTRLAEEDWDIACV</sequence>
<dbReference type="EMBL" id="BJWK01000010">
    <property type="protein sequence ID" value="GEM10136.1"/>
    <property type="molecule type" value="Genomic_DNA"/>
</dbReference>
<evidence type="ECO:0000313" key="1">
    <source>
        <dbReference type="EMBL" id="GEM10136.1"/>
    </source>
</evidence>
<evidence type="ECO:0000313" key="2">
    <source>
        <dbReference type="Proteomes" id="UP000321518"/>
    </source>
</evidence>
<proteinExistence type="predicted"/>